<accession>A0A160TRN0</accession>
<gene>
    <name evidence="1" type="ORF">MGWOODY_Smn424</name>
</gene>
<name>A0A160TRN0_9ZZZZ</name>
<proteinExistence type="predicted"/>
<sequence>MNVLIGRSLAGDDRLPARQAGDQRFAFPRGWTPEIAIVDLGGGRRGRRLGALDPGNDRRAGLDTARVHVRGEHAVVARAGAGQTLGDDLAGAIFITVEVVDPNGMEIRQQRPSHQRVGPARQIGGVGDVGDHAIVGGDPDPLFSQPEKANVKIVKQLLPDPELLIEPAAALLLHQEAAETVELDQAVLGLLLDQLDPLVMSDQLSLFRLRCAGEAVIRWVADDDDDLGLALHLLRGVELLAHLGKIEFDVAMLVPARKRVRQIDGKAPVGIRFRAELLQQQIELQLGDREGRGQNLEADDAVLKRPCQFQSDGGGVAFRYQFFGNAAGDLEKIGAGPAAGIEHDHTGIGQASCAAEFGLQQIVDAPDLIADNLGRRVPDAEILAQLGIERLKERFVEIGDGRGRGFAIDRREGHPSAKQRTIYPIQRGDRPRQIRFEPEMFHARRVANVVQQRVEERNGEEAVGVVDVEHRFRVRLFVPQDPRGEQRIENRLHER</sequence>
<evidence type="ECO:0000313" key="1">
    <source>
        <dbReference type="EMBL" id="CUS46509.1"/>
    </source>
</evidence>
<protein>
    <submittedName>
        <fullName evidence="1">Uncharacterized protein</fullName>
    </submittedName>
</protein>
<reference evidence="1" key="1">
    <citation type="submission" date="2015-10" db="EMBL/GenBank/DDBJ databases">
        <authorList>
            <person name="Gilbert D.G."/>
        </authorList>
    </citation>
    <scope>NUCLEOTIDE SEQUENCE</scope>
</reference>
<organism evidence="1">
    <name type="scientific">hydrothermal vent metagenome</name>
    <dbReference type="NCBI Taxonomy" id="652676"/>
    <lineage>
        <taxon>unclassified sequences</taxon>
        <taxon>metagenomes</taxon>
        <taxon>ecological metagenomes</taxon>
    </lineage>
</organism>
<dbReference type="EMBL" id="CZQE01000372">
    <property type="protein sequence ID" value="CUS46509.1"/>
    <property type="molecule type" value="Genomic_DNA"/>
</dbReference>
<dbReference type="AlphaFoldDB" id="A0A160TRN0"/>